<reference evidence="2 3" key="1">
    <citation type="submission" date="2019-03" db="EMBL/GenBank/DDBJ databases">
        <title>Genomic Encyclopedia of Type Strains, Phase IV (KMG-IV): sequencing the most valuable type-strain genomes for metagenomic binning, comparative biology and taxonomic classification.</title>
        <authorList>
            <person name="Goeker M."/>
        </authorList>
    </citation>
    <scope>NUCLEOTIDE SEQUENCE [LARGE SCALE GENOMIC DNA]</scope>
    <source>
        <strain evidence="2 3">DSM 24179</strain>
    </source>
</reference>
<feature type="domain" description="Transcobalamin-like C-terminal" evidence="1">
    <location>
        <begin position="59"/>
        <end position="126"/>
    </location>
</feature>
<dbReference type="Proteomes" id="UP000295221">
    <property type="component" value="Unassembled WGS sequence"/>
</dbReference>
<dbReference type="InterPro" id="IPR027954">
    <property type="entry name" value="Transcobalamin-like_C"/>
</dbReference>
<evidence type="ECO:0000259" key="1">
    <source>
        <dbReference type="Pfam" id="PF14478"/>
    </source>
</evidence>
<evidence type="ECO:0000313" key="3">
    <source>
        <dbReference type="Proteomes" id="UP000295221"/>
    </source>
</evidence>
<organism evidence="2 3">
    <name type="scientific">Natronoflexus pectinivorans</name>
    <dbReference type="NCBI Taxonomy" id="682526"/>
    <lineage>
        <taxon>Bacteria</taxon>
        <taxon>Pseudomonadati</taxon>
        <taxon>Bacteroidota</taxon>
        <taxon>Bacteroidia</taxon>
        <taxon>Marinilabiliales</taxon>
        <taxon>Marinilabiliaceae</taxon>
        <taxon>Natronoflexus</taxon>
    </lineage>
</organism>
<protein>
    <submittedName>
        <fullName evidence="2">Uncharacterized protein DUF4430</fullName>
    </submittedName>
</protein>
<dbReference type="EMBL" id="SLWK01000006">
    <property type="protein sequence ID" value="TCO08043.1"/>
    <property type="molecule type" value="Genomic_DNA"/>
</dbReference>
<evidence type="ECO:0000313" key="2">
    <source>
        <dbReference type="EMBL" id="TCO08043.1"/>
    </source>
</evidence>
<gene>
    <name evidence="2" type="ORF">EV194_106187</name>
</gene>
<keyword evidence="3" id="KW-1185">Reference proteome</keyword>
<proteinExistence type="predicted"/>
<dbReference type="RefSeq" id="WP_132433927.1">
    <property type="nucleotide sequence ID" value="NZ_SLWK01000006.1"/>
</dbReference>
<comment type="caution">
    <text evidence="2">The sequence shown here is derived from an EMBL/GenBank/DDBJ whole genome shotgun (WGS) entry which is preliminary data.</text>
</comment>
<name>A0A4R2GIC7_9BACT</name>
<sequence>MLNPGKLPLLLFVVIIFMARCGGQISEGESHSADRYVEVYLHYGSDADEVFSKVHWYEGLTAMAALQYCAAVSTRPVGEYVFVSAIDTFHNQRGGMVWYYTVNGDPATKLAISNSLNAGDVVRWRYCDDVCSTK</sequence>
<dbReference type="OrthoDB" id="1093906at2"/>
<dbReference type="AlphaFoldDB" id="A0A4R2GIC7"/>
<accession>A0A4R2GIC7</accession>
<dbReference type="Pfam" id="PF14478">
    <property type="entry name" value="DUF4430"/>
    <property type="match status" value="1"/>
</dbReference>